<name>A0ACB6YXP6_THEGA</name>
<protein>
    <submittedName>
        <fullName evidence="1">Uncharacterized protein</fullName>
    </submittedName>
</protein>
<evidence type="ECO:0000313" key="2">
    <source>
        <dbReference type="Proteomes" id="UP000886501"/>
    </source>
</evidence>
<evidence type="ECO:0000313" key="1">
    <source>
        <dbReference type="EMBL" id="KAF9642230.1"/>
    </source>
</evidence>
<proteinExistence type="predicted"/>
<dbReference type="EMBL" id="MU118592">
    <property type="protein sequence ID" value="KAF9642230.1"/>
    <property type="molecule type" value="Genomic_DNA"/>
</dbReference>
<reference evidence="1" key="1">
    <citation type="submission" date="2019-10" db="EMBL/GenBank/DDBJ databases">
        <authorList>
            <consortium name="DOE Joint Genome Institute"/>
            <person name="Kuo A."/>
            <person name="Miyauchi S."/>
            <person name="Kiss E."/>
            <person name="Drula E."/>
            <person name="Kohler A."/>
            <person name="Sanchez-Garcia M."/>
            <person name="Andreopoulos B."/>
            <person name="Barry K.W."/>
            <person name="Bonito G."/>
            <person name="Buee M."/>
            <person name="Carver A."/>
            <person name="Chen C."/>
            <person name="Cichocki N."/>
            <person name="Clum A."/>
            <person name="Culley D."/>
            <person name="Crous P.W."/>
            <person name="Fauchery L."/>
            <person name="Girlanda M."/>
            <person name="Hayes R."/>
            <person name="Keri Z."/>
            <person name="Labutti K."/>
            <person name="Lipzen A."/>
            <person name="Lombard V."/>
            <person name="Magnuson J."/>
            <person name="Maillard F."/>
            <person name="Morin E."/>
            <person name="Murat C."/>
            <person name="Nolan M."/>
            <person name="Ohm R."/>
            <person name="Pangilinan J."/>
            <person name="Pereira M."/>
            <person name="Perotto S."/>
            <person name="Peter M."/>
            <person name="Riley R."/>
            <person name="Sitrit Y."/>
            <person name="Stielow B."/>
            <person name="Szollosi G."/>
            <person name="Zifcakova L."/>
            <person name="Stursova M."/>
            <person name="Spatafora J.W."/>
            <person name="Tedersoo L."/>
            <person name="Vaario L.-M."/>
            <person name="Yamada A."/>
            <person name="Yan M."/>
            <person name="Wang P."/>
            <person name="Xu J."/>
            <person name="Bruns T."/>
            <person name="Baldrian P."/>
            <person name="Vilgalys R."/>
            <person name="Henrissat B."/>
            <person name="Grigoriev I.V."/>
            <person name="Hibbett D."/>
            <person name="Nagy L.G."/>
            <person name="Martin F.M."/>
        </authorList>
    </citation>
    <scope>NUCLEOTIDE SEQUENCE</scope>
    <source>
        <strain evidence="1">P2</strain>
    </source>
</reference>
<reference evidence="1" key="2">
    <citation type="journal article" date="2020" name="Nat. Commun.">
        <title>Large-scale genome sequencing of mycorrhizal fungi provides insights into the early evolution of symbiotic traits.</title>
        <authorList>
            <person name="Miyauchi S."/>
            <person name="Kiss E."/>
            <person name="Kuo A."/>
            <person name="Drula E."/>
            <person name="Kohler A."/>
            <person name="Sanchez-Garcia M."/>
            <person name="Morin E."/>
            <person name="Andreopoulos B."/>
            <person name="Barry K.W."/>
            <person name="Bonito G."/>
            <person name="Buee M."/>
            <person name="Carver A."/>
            <person name="Chen C."/>
            <person name="Cichocki N."/>
            <person name="Clum A."/>
            <person name="Culley D."/>
            <person name="Crous P.W."/>
            <person name="Fauchery L."/>
            <person name="Girlanda M."/>
            <person name="Hayes R.D."/>
            <person name="Keri Z."/>
            <person name="LaButti K."/>
            <person name="Lipzen A."/>
            <person name="Lombard V."/>
            <person name="Magnuson J."/>
            <person name="Maillard F."/>
            <person name="Murat C."/>
            <person name="Nolan M."/>
            <person name="Ohm R.A."/>
            <person name="Pangilinan J."/>
            <person name="Pereira M.F."/>
            <person name="Perotto S."/>
            <person name="Peter M."/>
            <person name="Pfister S."/>
            <person name="Riley R."/>
            <person name="Sitrit Y."/>
            <person name="Stielow J.B."/>
            <person name="Szollosi G."/>
            <person name="Zifcakova L."/>
            <person name="Stursova M."/>
            <person name="Spatafora J.W."/>
            <person name="Tedersoo L."/>
            <person name="Vaario L.M."/>
            <person name="Yamada A."/>
            <person name="Yan M."/>
            <person name="Wang P."/>
            <person name="Xu J."/>
            <person name="Bruns T."/>
            <person name="Baldrian P."/>
            <person name="Vilgalys R."/>
            <person name="Dunand C."/>
            <person name="Henrissat B."/>
            <person name="Grigoriev I.V."/>
            <person name="Hibbett D."/>
            <person name="Nagy L.G."/>
            <person name="Martin F.M."/>
        </authorList>
    </citation>
    <scope>NUCLEOTIDE SEQUENCE</scope>
    <source>
        <strain evidence="1">P2</strain>
    </source>
</reference>
<keyword evidence="2" id="KW-1185">Reference proteome</keyword>
<comment type="caution">
    <text evidence="1">The sequence shown here is derived from an EMBL/GenBank/DDBJ whole genome shotgun (WGS) entry which is preliminary data.</text>
</comment>
<dbReference type="Proteomes" id="UP000886501">
    <property type="component" value="Unassembled WGS sequence"/>
</dbReference>
<sequence length="264" mass="30200">MCALYIPILQVIVVVWLDGAETSIRICAGSNRSIFRPFNQITQRPCEHCQRYALDSTPHRTSGTGAERVSSTILICVLNTESQFHRFTNPTQQIICSRGYYLIQKDRPMSTLTTFLERKAESRTTRLGLSQLLETARWSTLQTVHMIQTTPYNLQRWLEAGSNSDYRRTYTQAYIIQRDQLSLSSLPPATNARPVPSCPAFAVPESHVSTLFKSNATPIIERGGDLGPTTPHQRLALRRHRRRRGPDRDKRRSRFGEDLDVWAR</sequence>
<gene>
    <name evidence="1" type="ORF">BDM02DRAFT_2476815</name>
</gene>
<organism evidence="1 2">
    <name type="scientific">Thelephora ganbajun</name>
    <name type="common">Ganba fungus</name>
    <dbReference type="NCBI Taxonomy" id="370292"/>
    <lineage>
        <taxon>Eukaryota</taxon>
        <taxon>Fungi</taxon>
        <taxon>Dikarya</taxon>
        <taxon>Basidiomycota</taxon>
        <taxon>Agaricomycotina</taxon>
        <taxon>Agaricomycetes</taxon>
        <taxon>Thelephorales</taxon>
        <taxon>Thelephoraceae</taxon>
        <taxon>Thelephora</taxon>
    </lineage>
</organism>
<accession>A0ACB6YXP6</accession>